<dbReference type="Proteomes" id="UP000319342">
    <property type="component" value="Chromosome"/>
</dbReference>
<sequence length="342" mass="37176" precursor="true">MPLRLRALAPLALALCAACSTSRDPDLDLDGPLEMVSIAMDNDTFTGSDNNYTNGIVVGWRGGEHRAYTEDSRYRRWIEFWSFLPAMDDTTCDTYAAWSVGHELYSPDDITVAVPDADDQPYAAVFFVDSTLLARSDRVTHSWNLRLGLVGPSALGEELQSGVHQLIDVEDPAGWDTQIPDEPVVNVDYAVAYELLHAGRQGAIEARFVPLAGAGVGTYFTGAAGAMYGEVGWNLPDSVSLVSLRRGVDPALELVSPRGGWSVSLFAGGGGFAVANYLPLDGNAFRSGPSVKSEPFVAFASVGVALRYDRWRLGYRQTLFTDTFQTQREAVDYGTLSLSYSY</sequence>
<protein>
    <recommendedName>
        <fullName evidence="4">Lipid A deacylase LpxR family protein</fullName>
    </recommendedName>
</protein>
<feature type="signal peptide" evidence="1">
    <location>
        <begin position="1"/>
        <end position="22"/>
    </location>
</feature>
<gene>
    <name evidence="2" type="ORF">Pla163_03160</name>
</gene>
<evidence type="ECO:0008006" key="4">
    <source>
        <dbReference type="Google" id="ProtNLM"/>
    </source>
</evidence>
<dbReference type="Gene3D" id="2.40.128.140">
    <property type="entry name" value="Outer membrane protein"/>
    <property type="match status" value="1"/>
</dbReference>
<dbReference type="OrthoDB" id="9776275at2"/>
<dbReference type="EMBL" id="CP036290">
    <property type="protein sequence ID" value="QDU83218.1"/>
    <property type="molecule type" value="Genomic_DNA"/>
</dbReference>
<reference evidence="2 3" key="1">
    <citation type="submission" date="2019-02" db="EMBL/GenBank/DDBJ databases">
        <title>Deep-cultivation of Planctomycetes and their phenomic and genomic characterization uncovers novel biology.</title>
        <authorList>
            <person name="Wiegand S."/>
            <person name="Jogler M."/>
            <person name="Boedeker C."/>
            <person name="Pinto D."/>
            <person name="Vollmers J."/>
            <person name="Rivas-Marin E."/>
            <person name="Kohn T."/>
            <person name="Peeters S.H."/>
            <person name="Heuer A."/>
            <person name="Rast P."/>
            <person name="Oberbeckmann S."/>
            <person name="Bunk B."/>
            <person name="Jeske O."/>
            <person name="Meyerdierks A."/>
            <person name="Storesund J.E."/>
            <person name="Kallscheuer N."/>
            <person name="Luecker S."/>
            <person name="Lage O.M."/>
            <person name="Pohl T."/>
            <person name="Merkel B.J."/>
            <person name="Hornburger P."/>
            <person name="Mueller R.-W."/>
            <person name="Bruemmer F."/>
            <person name="Labrenz M."/>
            <person name="Spormann A.M."/>
            <person name="Op den Camp H."/>
            <person name="Overmann J."/>
            <person name="Amann R."/>
            <person name="Jetten M.S.M."/>
            <person name="Mascher T."/>
            <person name="Medema M.H."/>
            <person name="Devos D.P."/>
            <person name="Kaster A.-K."/>
            <person name="Ovreas L."/>
            <person name="Rohde M."/>
            <person name="Galperin M.Y."/>
            <person name="Jogler C."/>
        </authorList>
    </citation>
    <scope>NUCLEOTIDE SEQUENCE [LARGE SCALE GENOMIC DNA]</scope>
    <source>
        <strain evidence="2 3">Pla163</strain>
    </source>
</reference>
<evidence type="ECO:0000313" key="2">
    <source>
        <dbReference type="EMBL" id="QDU83218.1"/>
    </source>
</evidence>
<dbReference type="InterPro" id="IPR018707">
    <property type="entry name" value="LpxR"/>
</dbReference>
<proteinExistence type="predicted"/>
<dbReference type="Pfam" id="PF09982">
    <property type="entry name" value="LpxR"/>
    <property type="match status" value="1"/>
</dbReference>
<organism evidence="2 3">
    <name type="scientific">Rohdeia mirabilis</name>
    <dbReference type="NCBI Taxonomy" id="2528008"/>
    <lineage>
        <taxon>Bacteria</taxon>
        <taxon>Pseudomonadati</taxon>
        <taxon>Planctomycetota</taxon>
        <taxon>Planctomycetia</taxon>
        <taxon>Planctomycetia incertae sedis</taxon>
        <taxon>Rohdeia</taxon>
    </lineage>
</organism>
<keyword evidence="3" id="KW-1185">Reference proteome</keyword>
<name>A0A518CVJ8_9BACT</name>
<dbReference type="RefSeq" id="WP_145182530.1">
    <property type="nucleotide sequence ID" value="NZ_CP036290.1"/>
</dbReference>
<accession>A0A518CVJ8</accession>
<dbReference type="InterPro" id="IPR037107">
    <property type="entry name" value="Put_OMP_sf"/>
</dbReference>
<evidence type="ECO:0000313" key="3">
    <source>
        <dbReference type="Proteomes" id="UP000319342"/>
    </source>
</evidence>
<feature type="chain" id="PRO_5022220591" description="Lipid A deacylase LpxR family protein" evidence="1">
    <location>
        <begin position="23"/>
        <end position="342"/>
    </location>
</feature>
<dbReference type="AlphaFoldDB" id="A0A518CVJ8"/>
<keyword evidence="1" id="KW-0732">Signal</keyword>
<evidence type="ECO:0000256" key="1">
    <source>
        <dbReference type="SAM" id="SignalP"/>
    </source>
</evidence>